<evidence type="ECO:0008006" key="3">
    <source>
        <dbReference type="Google" id="ProtNLM"/>
    </source>
</evidence>
<dbReference type="KEGG" id="halz:E5139_13805"/>
<organism evidence="1 2">
    <name type="scientific">Halomicrobium mukohataei</name>
    <dbReference type="NCBI Taxonomy" id="57705"/>
    <lineage>
        <taxon>Archaea</taxon>
        <taxon>Methanobacteriati</taxon>
        <taxon>Methanobacteriota</taxon>
        <taxon>Stenosarchaea group</taxon>
        <taxon>Halobacteria</taxon>
        <taxon>Halobacteriales</taxon>
        <taxon>Haloarculaceae</taxon>
        <taxon>Halomicrobium</taxon>
    </lineage>
</organism>
<dbReference type="GeneID" id="42180035"/>
<protein>
    <recommendedName>
        <fullName evidence="3">Exonuclease RecJ</fullName>
    </recommendedName>
</protein>
<dbReference type="RefSeq" id="WP_015763088.1">
    <property type="nucleotide sequence ID" value="NZ_CP039375.1"/>
</dbReference>
<dbReference type="OMA" id="DQFGHAN"/>
<dbReference type="EMBL" id="CP039375">
    <property type="protein sequence ID" value="QCD66666.1"/>
    <property type="molecule type" value="Genomic_DNA"/>
</dbReference>
<dbReference type="AlphaFoldDB" id="A0A4D6KP36"/>
<evidence type="ECO:0000313" key="2">
    <source>
        <dbReference type="Proteomes" id="UP000297053"/>
    </source>
</evidence>
<accession>A0A4D6KP36</accession>
<dbReference type="Proteomes" id="UP000297053">
    <property type="component" value="Chromosome"/>
</dbReference>
<proteinExistence type="predicted"/>
<sequence length="366" mass="37478">MSTAGRDQASATPPSDLAGTLDGADFVRLVARADGDGLAATGLLARALTARETPFQASVARTGEAGARTTDADVTVSVGAEGVDATATLADEPLSTAAVETVRALGTEPDLALALAGATVADGDSGEATLAEAAGFERRPGVAVPVSEYVDGLAHSTLLHAPFSGERAAVEDAIEALGSDDDTDRHRRVASLVALAIAGDETATDRATEAIERALHPYVGGPFETIGGYGDVLDAVARERPGLGVALALGHDGVREQALDVWRTHASRAHTGIRTASTQRYDGLFVVRGDAMPVETVARLVARFRSPEPVTLVVAGNRAAVRGTDDRSVAPALDAATTAVGGTATRTNARFEGDADDLVEQVREAL</sequence>
<gene>
    <name evidence="1" type="ORF">E5139_13805</name>
</gene>
<reference evidence="1 2" key="1">
    <citation type="submission" date="2019-04" db="EMBL/GenBank/DDBJ databases">
        <title>Complete genome sequence of Arthrobacter sp. ZXY-2 associated with effective atrazine degradation and salt adaptation.</title>
        <authorList>
            <person name="Zhao X."/>
        </authorList>
    </citation>
    <scope>NUCLEOTIDE SEQUENCE [LARGE SCALE GENOMIC DNA]</scope>
    <source>
        <strain evidence="2">ZP60</strain>
    </source>
</reference>
<evidence type="ECO:0000313" key="1">
    <source>
        <dbReference type="EMBL" id="QCD66666.1"/>
    </source>
</evidence>
<reference evidence="1 2" key="2">
    <citation type="submission" date="2019-04" db="EMBL/GenBank/DDBJ databases">
        <authorList>
            <person name="Yang S."/>
            <person name="Wei W."/>
        </authorList>
    </citation>
    <scope>NUCLEOTIDE SEQUENCE [LARGE SCALE GENOMIC DNA]</scope>
    <source>
        <strain evidence="2">ZP60</strain>
    </source>
</reference>
<name>A0A4D6KP36_9EURY</name>